<keyword evidence="4" id="KW-0808">Transferase</keyword>
<dbReference type="GO" id="GO:0005637">
    <property type="term" value="C:nuclear inner membrane"/>
    <property type="evidence" value="ECO:0007669"/>
    <property type="project" value="TreeGrafter"/>
</dbReference>
<dbReference type="Pfam" id="PF10034">
    <property type="entry name" value="Dpy19"/>
    <property type="match status" value="2"/>
</dbReference>
<evidence type="ECO:0000256" key="5">
    <source>
        <dbReference type="ARBA" id="ARBA00022692"/>
    </source>
</evidence>
<feature type="transmembrane region" description="Helical" evidence="9">
    <location>
        <begin position="346"/>
        <end position="362"/>
    </location>
</feature>
<evidence type="ECO:0000256" key="6">
    <source>
        <dbReference type="ARBA" id="ARBA00022989"/>
    </source>
</evidence>
<dbReference type="EMBL" id="GEEE01011832">
    <property type="protein sequence ID" value="JAP51393.1"/>
    <property type="molecule type" value="Transcribed_RNA"/>
</dbReference>
<sequence length="511" mass="56961">MVVRRRRKHLPTGLTSAAAVSGASSSSLSSDAETAPVPPPRHRKPSKLPLFLVLVIALSSHFLHSGHVATLHENHLSFALLSNRERELTFFTEMAFYYSFYKQILLADSLSSGVLSLFNDTLTEYPNQLGCLNNSFGEHGYLPGLVICFSSESGKTYPGINVLERFNVYPEVLLAVLYRFARQWNLLSSQCFQVSLGDVDQVHALAVPAQDFDLHKNQAQLNASLMEIGTGSGGSVLSCDGLREPPTFYVNVVYFLAGLTTLGLSLSGWLVANCGLPHPSLSHAMISIWGAILPVCAFFFNHKEATRVQWTPPLRESFSYPFFVVQQTALLWLLKDSSRTRPLRLLKCLLFILLLLAVQLPWQFSQFALLTQLASLLGAYAIGLLSRAPLSTPLLRLFSAFVTRLEDLVFCQLVALLLSFCAQFGNRLLLLSLYFPLLIGSLAGIMWHRRRLDSAIRTHSPLWSRSRFDNKPGFLTSPLPMRTHPLGCNVCLHSARVWRGSRLHKTTTRQC</sequence>
<comment type="subcellular location">
    <subcellularLocation>
        <location evidence="1">Membrane</location>
        <topology evidence="1">Multi-pass membrane protein</topology>
    </subcellularLocation>
</comment>
<comment type="similarity">
    <text evidence="2">Belongs to the dpy-19 family.</text>
</comment>
<keyword evidence="5 9" id="KW-0812">Transmembrane</keyword>
<feature type="region of interest" description="Disordered" evidence="8">
    <location>
        <begin position="1"/>
        <end position="42"/>
    </location>
</feature>
<keyword evidence="7 9" id="KW-0472">Membrane</keyword>
<feature type="compositionally biased region" description="Basic residues" evidence="8">
    <location>
        <begin position="1"/>
        <end position="10"/>
    </location>
</feature>
<evidence type="ECO:0008006" key="11">
    <source>
        <dbReference type="Google" id="ProtNLM"/>
    </source>
</evidence>
<evidence type="ECO:0000256" key="8">
    <source>
        <dbReference type="SAM" id="MobiDB-lite"/>
    </source>
</evidence>
<dbReference type="GO" id="GO:0000030">
    <property type="term" value="F:mannosyltransferase activity"/>
    <property type="evidence" value="ECO:0007669"/>
    <property type="project" value="TreeGrafter"/>
</dbReference>
<evidence type="ECO:0000256" key="7">
    <source>
        <dbReference type="ARBA" id="ARBA00023136"/>
    </source>
</evidence>
<evidence type="ECO:0000313" key="10">
    <source>
        <dbReference type="EMBL" id="JAP51393.1"/>
    </source>
</evidence>
<keyword evidence="6 9" id="KW-1133">Transmembrane helix</keyword>
<gene>
    <name evidence="10" type="ORF">TR140285</name>
</gene>
<evidence type="ECO:0000256" key="2">
    <source>
        <dbReference type="ARBA" id="ARBA00008744"/>
    </source>
</evidence>
<reference evidence="10" key="1">
    <citation type="submission" date="2016-01" db="EMBL/GenBank/DDBJ databases">
        <title>Reference transcriptome for the parasite Schistocephalus solidus: insights into the molecular evolution of parasitism.</title>
        <authorList>
            <person name="Hebert F.O."/>
            <person name="Grambauer S."/>
            <person name="Barber I."/>
            <person name="Landry C.R."/>
            <person name="Aubin-Horth N."/>
        </authorList>
    </citation>
    <scope>NUCLEOTIDE SEQUENCE</scope>
</reference>
<feature type="transmembrane region" description="Helical" evidence="9">
    <location>
        <begin position="431"/>
        <end position="447"/>
    </location>
</feature>
<dbReference type="PANTHER" id="PTHR31488">
    <property type="entry name" value="DPY-19-LIKE 1, LIKE (H. SAPIENS)"/>
    <property type="match status" value="1"/>
</dbReference>
<dbReference type="PANTHER" id="PTHR31488:SF1">
    <property type="entry name" value="C-MANNOSYLTRANSFERASE DPY19L1"/>
    <property type="match status" value="1"/>
</dbReference>
<evidence type="ECO:0000256" key="9">
    <source>
        <dbReference type="SAM" id="Phobius"/>
    </source>
</evidence>
<organism evidence="10">
    <name type="scientific">Schistocephalus solidus</name>
    <name type="common">Tapeworm</name>
    <dbReference type="NCBI Taxonomy" id="70667"/>
    <lineage>
        <taxon>Eukaryota</taxon>
        <taxon>Metazoa</taxon>
        <taxon>Spiralia</taxon>
        <taxon>Lophotrochozoa</taxon>
        <taxon>Platyhelminthes</taxon>
        <taxon>Cestoda</taxon>
        <taxon>Eucestoda</taxon>
        <taxon>Diphyllobothriidea</taxon>
        <taxon>Diphyllobothriidae</taxon>
        <taxon>Schistocephalus</taxon>
    </lineage>
</organism>
<name>A0A0X3PHV7_SCHSO</name>
<feature type="compositionally biased region" description="Low complexity" evidence="8">
    <location>
        <begin position="16"/>
        <end position="35"/>
    </location>
</feature>
<keyword evidence="3" id="KW-0328">Glycosyltransferase</keyword>
<dbReference type="AlphaFoldDB" id="A0A0X3PHV7"/>
<evidence type="ECO:0000256" key="4">
    <source>
        <dbReference type="ARBA" id="ARBA00022679"/>
    </source>
</evidence>
<dbReference type="InterPro" id="IPR018732">
    <property type="entry name" value="Dpy-19/Dpy-19-like"/>
</dbReference>
<feature type="transmembrane region" description="Helical" evidence="9">
    <location>
        <begin position="248"/>
        <end position="272"/>
    </location>
</feature>
<protein>
    <recommendedName>
        <fullName evidence="11">C-mannosyltransferase DPY19L1</fullName>
    </recommendedName>
</protein>
<feature type="transmembrane region" description="Helical" evidence="9">
    <location>
        <begin position="284"/>
        <end position="302"/>
    </location>
</feature>
<accession>A0A0X3PHV7</accession>
<evidence type="ECO:0000256" key="1">
    <source>
        <dbReference type="ARBA" id="ARBA00004141"/>
    </source>
</evidence>
<proteinExistence type="inferred from homology"/>
<evidence type="ECO:0000256" key="3">
    <source>
        <dbReference type="ARBA" id="ARBA00022676"/>
    </source>
</evidence>